<accession>A0A061H653</accession>
<dbReference type="eggNOG" id="ENOG502S9A1">
    <property type="taxonomic scope" value="Eukaryota"/>
</dbReference>
<dbReference type="HOGENOM" id="CLU_078855_2_0_1"/>
<sequence length="229" mass="22857">MIAAKVSALVSLLAIAAGPAMATIIVTQPVASTTGHGDKHLQVEWHDDGAAPKFADWGKVNVYLATGSHDVQWRLQTLAEDVDAKDTSDKYKIDPTVGPNGGYYFLRFEGSTPAAGSTSPPMAFSARFTLDKMTGTFNSTIKAELEGAGGTASAGGGASATPTGGLATSVRAMATSSSSTSTSPASAAAKTNSPVSANSSSQPSSASKISLAGSAALLTGLAAAGLALF</sequence>
<dbReference type="OrthoDB" id="2432613at2759"/>
<dbReference type="PANTHER" id="PTHR28154:SF1">
    <property type="entry name" value="CELL WALL SYNTHESIS PROTEIN KNH1-RELATED"/>
    <property type="match status" value="1"/>
</dbReference>
<feature type="domain" description="Yeast cell wall synthesis Kre9/Knh1-like N-terminal" evidence="4">
    <location>
        <begin position="35"/>
        <end position="129"/>
    </location>
</feature>
<dbReference type="Proteomes" id="UP000053664">
    <property type="component" value="Unassembled WGS sequence"/>
</dbReference>
<protein>
    <recommendedName>
        <fullName evidence="4">Yeast cell wall synthesis Kre9/Knh1-like N-terminal domain-containing protein</fullName>
    </recommendedName>
</protein>
<feature type="region of interest" description="Disordered" evidence="2">
    <location>
        <begin position="171"/>
        <end position="204"/>
    </location>
</feature>
<gene>
    <name evidence="5" type="ORF">PFL1_06260</name>
</gene>
<dbReference type="PANTHER" id="PTHR28154">
    <property type="entry name" value="CELL WALL SYNTHESIS PROTEIN KNH1-RELATED"/>
    <property type="match status" value="1"/>
</dbReference>
<feature type="chain" id="PRO_5001603365" description="Yeast cell wall synthesis Kre9/Knh1-like N-terminal domain-containing protein" evidence="3">
    <location>
        <begin position="23"/>
        <end position="229"/>
    </location>
</feature>
<evidence type="ECO:0000256" key="2">
    <source>
        <dbReference type="SAM" id="MobiDB-lite"/>
    </source>
</evidence>
<dbReference type="GeneID" id="19320338"/>
<dbReference type="AlphaFoldDB" id="A0A061H653"/>
<evidence type="ECO:0000313" key="6">
    <source>
        <dbReference type="Proteomes" id="UP000053664"/>
    </source>
</evidence>
<dbReference type="Pfam" id="PF10342">
    <property type="entry name" value="Kre9_KNH"/>
    <property type="match status" value="1"/>
</dbReference>
<dbReference type="RefSeq" id="XP_007881992.1">
    <property type="nucleotide sequence ID" value="XM_007883801.1"/>
</dbReference>
<dbReference type="InterPro" id="IPR045328">
    <property type="entry name" value="Kre9/Knh1"/>
</dbReference>
<proteinExistence type="predicted"/>
<evidence type="ECO:0000256" key="1">
    <source>
        <dbReference type="ARBA" id="ARBA00022729"/>
    </source>
</evidence>
<name>A0A061H653_9BASI</name>
<dbReference type="GO" id="GO:0006078">
    <property type="term" value="P:(1-&gt;6)-beta-D-glucan biosynthetic process"/>
    <property type="evidence" value="ECO:0007669"/>
    <property type="project" value="InterPro"/>
</dbReference>
<reference evidence="5 6" key="1">
    <citation type="journal article" date="2013" name="Plant Cell">
        <title>The transition from a phytopathogenic smut ancestor to an anamorphic biocontrol agent deciphered by comparative whole-genome analysis.</title>
        <authorList>
            <person name="Lefebvre F."/>
            <person name="Joly D.L."/>
            <person name="Labbe C."/>
            <person name="Teichmann B."/>
            <person name="Linning R."/>
            <person name="Belzile F."/>
            <person name="Bakkeren G."/>
            <person name="Belanger R.R."/>
        </authorList>
    </citation>
    <scope>NUCLEOTIDE SEQUENCE [LARGE SCALE GENOMIC DNA]</scope>
    <source>
        <strain evidence="5 6">PF-1</strain>
    </source>
</reference>
<dbReference type="EMBL" id="KE361647">
    <property type="protein sequence ID" value="EPQ26051.1"/>
    <property type="molecule type" value="Genomic_DNA"/>
</dbReference>
<dbReference type="InterPro" id="IPR018466">
    <property type="entry name" value="Kre9/Knh1-like_N"/>
</dbReference>
<dbReference type="KEGG" id="pfp:PFL1_06260"/>
<evidence type="ECO:0000259" key="4">
    <source>
        <dbReference type="Pfam" id="PF10342"/>
    </source>
</evidence>
<feature type="signal peptide" evidence="3">
    <location>
        <begin position="1"/>
        <end position="22"/>
    </location>
</feature>
<evidence type="ECO:0000313" key="5">
    <source>
        <dbReference type="EMBL" id="EPQ26051.1"/>
    </source>
</evidence>
<evidence type="ECO:0000256" key="3">
    <source>
        <dbReference type="SAM" id="SignalP"/>
    </source>
</evidence>
<dbReference type="GO" id="GO:0042546">
    <property type="term" value="P:cell wall biogenesis"/>
    <property type="evidence" value="ECO:0007669"/>
    <property type="project" value="InterPro"/>
</dbReference>
<keyword evidence="1 3" id="KW-0732">Signal</keyword>
<organism evidence="5 6">
    <name type="scientific">Pseudozyma flocculosa PF-1</name>
    <dbReference type="NCBI Taxonomy" id="1277687"/>
    <lineage>
        <taxon>Eukaryota</taxon>
        <taxon>Fungi</taxon>
        <taxon>Dikarya</taxon>
        <taxon>Basidiomycota</taxon>
        <taxon>Ustilaginomycotina</taxon>
        <taxon>Ustilaginomycetes</taxon>
        <taxon>Ustilaginales</taxon>
        <taxon>Ustilaginaceae</taxon>
        <taxon>Pseudozyma</taxon>
    </lineage>
</organism>